<dbReference type="PANTHER" id="PTHR46444">
    <property type="entry name" value="DCD (DEVELOPMENT AND CELL DEATH) DOMAIN PROTEIN-RELATED"/>
    <property type="match status" value="1"/>
</dbReference>
<dbReference type="PROSITE" id="PS51222">
    <property type="entry name" value="DCD"/>
    <property type="match status" value="1"/>
</dbReference>
<dbReference type="Pfam" id="PF10539">
    <property type="entry name" value="Dev_Cell_Death"/>
    <property type="match status" value="1"/>
</dbReference>
<dbReference type="InterPro" id="IPR013989">
    <property type="entry name" value="Dev_and_cell_death_domain"/>
</dbReference>
<reference evidence="2" key="1">
    <citation type="journal article" date="2016" name="Nat. Genet.">
        <title>A high-quality carrot genome assembly provides new insights into carotenoid accumulation and asterid genome evolution.</title>
        <authorList>
            <person name="Iorizzo M."/>
            <person name="Ellison S."/>
            <person name="Senalik D."/>
            <person name="Zeng P."/>
            <person name="Satapoomin P."/>
            <person name="Huang J."/>
            <person name="Bowman M."/>
            <person name="Iovene M."/>
            <person name="Sanseverino W."/>
            <person name="Cavagnaro P."/>
            <person name="Yildiz M."/>
            <person name="Macko-Podgorni A."/>
            <person name="Moranska E."/>
            <person name="Grzebelus E."/>
            <person name="Grzebelus D."/>
            <person name="Ashrafi H."/>
            <person name="Zheng Z."/>
            <person name="Cheng S."/>
            <person name="Spooner D."/>
            <person name="Van Deynze A."/>
            <person name="Simon P."/>
        </authorList>
    </citation>
    <scope>NUCLEOTIDE SEQUENCE</scope>
    <source>
        <tissue evidence="2">Leaf</tissue>
    </source>
</reference>
<name>A0AAF1AVN9_DAUCS</name>
<dbReference type="PANTHER" id="PTHR46444:SF3">
    <property type="entry name" value="DCD (DEVELOPMENT AND CELL DEATH) DOMAIN PROTEIN"/>
    <property type="match status" value="1"/>
</dbReference>
<accession>A0AAF1AVN9</accession>
<sequence length="303" mass="33804">MTRSKKSTRKASQNFQSSSRAIEKRLIQRHMQRIPATSTCDYAPAYPEFRHGIIQGESIPCTDQFPGYVFMCNGKTKADCYKYRVFGLPSARMDMLKKIKPHMRLFLYDFDMKLLYGVYVAASDGKLGIEPAAFGGRFSAQVRFEILRDCIPLPESVFKPAIVDNYNGGSKFRQELSSKQVANLILLFRPVAELSPGISGPLMPNTVQSATIIPRSSELRSQTASELSHEYNQYLARLNHTNEGVASAIRHVEPGLSLANAPHTLNTNRDLPPDLVSSSQFGASNAAEVYQAYPFGNPVLHHR</sequence>
<dbReference type="EMBL" id="CP093346">
    <property type="protein sequence ID" value="WOG97123.1"/>
    <property type="molecule type" value="Genomic_DNA"/>
</dbReference>
<gene>
    <name evidence="2" type="ORF">DCAR_0416462</name>
</gene>
<dbReference type="Proteomes" id="UP000077755">
    <property type="component" value="Chromosome 4"/>
</dbReference>
<proteinExistence type="predicted"/>
<dbReference type="SMART" id="SM00767">
    <property type="entry name" value="DCD"/>
    <property type="match status" value="1"/>
</dbReference>
<evidence type="ECO:0000313" key="2">
    <source>
        <dbReference type="EMBL" id="WOG97123.1"/>
    </source>
</evidence>
<keyword evidence="3" id="KW-1185">Reference proteome</keyword>
<organism evidence="2 3">
    <name type="scientific">Daucus carota subsp. sativus</name>
    <name type="common">Carrot</name>
    <dbReference type="NCBI Taxonomy" id="79200"/>
    <lineage>
        <taxon>Eukaryota</taxon>
        <taxon>Viridiplantae</taxon>
        <taxon>Streptophyta</taxon>
        <taxon>Embryophyta</taxon>
        <taxon>Tracheophyta</taxon>
        <taxon>Spermatophyta</taxon>
        <taxon>Magnoliopsida</taxon>
        <taxon>eudicotyledons</taxon>
        <taxon>Gunneridae</taxon>
        <taxon>Pentapetalae</taxon>
        <taxon>asterids</taxon>
        <taxon>campanulids</taxon>
        <taxon>Apiales</taxon>
        <taxon>Apiaceae</taxon>
        <taxon>Apioideae</taxon>
        <taxon>Scandiceae</taxon>
        <taxon>Daucinae</taxon>
        <taxon>Daucus</taxon>
        <taxon>Daucus sect. Daucus</taxon>
    </lineage>
</organism>
<dbReference type="AlphaFoldDB" id="A0AAF1AVN9"/>
<feature type="domain" description="DCD" evidence="1">
    <location>
        <begin position="63"/>
        <end position="190"/>
    </location>
</feature>
<evidence type="ECO:0000259" key="1">
    <source>
        <dbReference type="PROSITE" id="PS51222"/>
    </source>
</evidence>
<evidence type="ECO:0000313" key="3">
    <source>
        <dbReference type="Proteomes" id="UP000077755"/>
    </source>
</evidence>
<reference evidence="2" key="2">
    <citation type="submission" date="2022-03" db="EMBL/GenBank/DDBJ databases">
        <title>Draft title - Genomic analysis of global carrot germplasm unveils the trajectory of domestication and the origin of high carotenoid orange carrot.</title>
        <authorList>
            <person name="Iorizzo M."/>
            <person name="Ellison S."/>
            <person name="Senalik D."/>
            <person name="Macko-Podgorni A."/>
            <person name="Grzebelus D."/>
            <person name="Bostan H."/>
            <person name="Rolling W."/>
            <person name="Curaba J."/>
            <person name="Simon P."/>
        </authorList>
    </citation>
    <scope>NUCLEOTIDE SEQUENCE</scope>
    <source>
        <tissue evidence="2">Leaf</tissue>
    </source>
</reference>
<protein>
    <recommendedName>
        <fullName evidence="1">DCD domain-containing protein</fullName>
    </recommendedName>
</protein>